<evidence type="ECO:0008006" key="3">
    <source>
        <dbReference type="Google" id="ProtNLM"/>
    </source>
</evidence>
<sequence>MDAIRFEQWFENILPKLGENAAVVLDNAPYHSRRQEKTPTTIWRKASVQEWLRNKETENLEWTCQDCQNRPRRRSIIIPEDDEANEDENQSSAVVQLDVKKLLV</sequence>
<keyword evidence="2" id="KW-1185">Reference proteome</keyword>
<evidence type="ECO:0000313" key="2">
    <source>
        <dbReference type="Proteomes" id="UP001153954"/>
    </source>
</evidence>
<organism evidence="1 2">
    <name type="scientific">Euphydryas editha</name>
    <name type="common">Edith's checkerspot</name>
    <dbReference type="NCBI Taxonomy" id="104508"/>
    <lineage>
        <taxon>Eukaryota</taxon>
        <taxon>Metazoa</taxon>
        <taxon>Ecdysozoa</taxon>
        <taxon>Arthropoda</taxon>
        <taxon>Hexapoda</taxon>
        <taxon>Insecta</taxon>
        <taxon>Pterygota</taxon>
        <taxon>Neoptera</taxon>
        <taxon>Endopterygota</taxon>
        <taxon>Lepidoptera</taxon>
        <taxon>Glossata</taxon>
        <taxon>Ditrysia</taxon>
        <taxon>Papilionoidea</taxon>
        <taxon>Nymphalidae</taxon>
        <taxon>Nymphalinae</taxon>
        <taxon>Euphydryas</taxon>
    </lineage>
</organism>
<dbReference type="AlphaFoldDB" id="A0AAU9TZG6"/>
<dbReference type="Proteomes" id="UP001153954">
    <property type="component" value="Unassembled WGS sequence"/>
</dbReference>
<comment type="caution">
    <text evidence="1">The sequence shown here is derived from an EMBL/GenBank/DDBJ whole genome shotgun (WGS) entry which is preliminary data.</text>
</comment>
<dbReference type="EMBL" id="CAKOGL010000010">
    <property type="protein sequence ID" value="CAH2090924.1"/>
    <property type="molecule type" value="Genomic_DNA"/>
</dbReference>
<name>A0AAU9TZG6_EUPED</name>
<accession>A0AAU9TZG6</accession>
<proteinExistence type="predicted"/>
<reference evidence="1" key="1">
    <citation type="submission" date="2022-03" db="EMBL/GenBank/DDBJ databases">
        <authorList>
            <person name="Tunstrom K."/>
        </authorList>
    </citation>
    <scope>NUCLEOTIDE SEQUENCE</scope>
</reference>
<evidence type="ECO:0000313" key="1">
    <source>
        <dbReference type="EMBL" id="CAH2090924.1"/>
    </source>
</evidence>
<gene>
    <name evidence="1" type="ORF">EEDITHA_LOCUS6835</name>
</gene>
<protein>
    <recommendedName>
        <fullName evidence="3">Tc1-like transposase DDE domain-containing protein</fullName>
    </recommendedName>
</protein>